<gene>
    <name evidence="3" type="ORF">QBC40DRAFT_333781</name>
</gene>
<sequence length="622" mass="68232">MARTEVEADADTWSTKQKELLTEQPGLEVVPHELLRNTDHLAQARPPESAKYTVPTCEVDRKIRNSLESGAHSPQPVSTDFPEVADLPQTEAIDQPGLARRQKKRILIIASVVLVAIAVSAVLGGVLGSNAARQRETSANDENTASTNTSGNAHIADLGYNAIGDAASLAVTARKRRDGSSEGWLFYEDWSRQPRMLRWDTKRGGVLKAPASFTLEPAPPEYGGRKIWSMAASTILHGSEYNPGVNLFISTKYLGRTCHDPDAGSGSQVIGFDFDSEGNQTNKTRISEKQIATNSPDTSAIAAYWPWIVHGYQESNSNNQPPNNKWIAKLAEARNQLDSSYEPGADWNIRNLTIEAKLTSKLSIIPLSAGFRKSSNPDDKTESENGYVIFYHDSNDRLNFSHRNQDNTRWEGYYLPILGEINLPTDSQGGKSSISAFAVARRPQDAIPTLAQPTTIADRAFTLLPSPIDLAAADSNQVRPAIPNVMATAIPTPGPEGYTTGWLAPNGVNVGVAYIDRNRQFALLFTVSDITEPYWGSVNTDQVNRLAPPDLYTDIACVTMASGFDADGEEVALPPDQDDEGTVATCFYQSNLQVVRVRWNGEFDDRLLKWDIERMPIPTTED</sequence>
<evidence type="ECO:0000256" key="1">
    <source>
        <dbReference type="SAM" id="MobiDB-lite"/>
    </source>
</evidence>
<keyword evidence="2" id="KW-0812">Transmembrane</keyword>
<keyword evidence="2" id="KW-1133">Transmembrane helix</keyword>
<name>A0AAN7AS55_9PEZI</name>
<feature type="region of interest" description="Disordered" evidence="1">
    <location>
        <begin position="1"/>
        <end position="20"/>
    </location>
</feature>
<accession>A0AAN7AS55</accession>
<dbReference type="AlphaFoldDB" id="A0AAN7AS55"/>
<proteinExistence type="predicted"/>
<feature type="compositionally biased region" description="Polar residues" evidence="1">
    <location>
        <begin position="140"/>
        <end position="151"/>
    </location>
</feature>
<evidence type="ECO:0000256" key="2">
    <source>
        <dbReference type="SAM" id="Phobius"/>
    </source>
</evidence>
<protein>
    <submittedName>
        <fullName evidence="3">Uncharacterized protein</fullName>
    </submittedName>
</protein>
<keyword evidence="2" id="KW-0472">Membrane</keyword>
<reference evidence="3" key="1">
    <citation type="journal article" date="2023" name="Mol. Phylogenet. Evol.">
        <title>Genome-scale phylogeny and comparative genomics of the fungal order Sordariales.</title>
        <authorList>
            <person name="Hensen N."/>
            <person name="Bonometti L."/>
            <person name="Westerberg I."/>
            <person name="Brannstrom I.O."/>
            <person name="Guillou S."/>
            <person name="Cros-Aarteil S."/>
            <person name="Calhoun S."/>
            <person name="Haridas S."/>
            <person name="Kuo A."/>
            <person name="Mondo S."/>
            <person name="Pangilinan J."/>
            <person name="Riley R."/>
            <person name="LaButti K."/>
            <person name="Andreopoulos B."/>
            <person name="Lipzen A."/>
            <person name="Chen C."/>
            <person name="Yan M."/>
            <person name="Daum C."/>
            <person name="Ng V."/>
            <person name="Clum A."/>
            <person name="Steindorff A."/>
            <person name="Ohm R.A."/>
            <person name="Martin F."/>
            <person name="Silar P."/>
            <person name="Natvig D.O."/>
            <person name="Lalanne C."/>
            <person name="Gautier V."/>
            <person name="Ament-Velasquez S.L."/>
            <person name="Kruys A."/>
            <person name="Hutchinson M.I."/>
            <person name="Powell A.J."/>
            <person name="Barry K."/>
            <person name="Miller A.N."/>
            <person name="Grigoriev I.V."/>
            <person name="Debuchy R."/>
            <person name="Gladieux P."/>
            <person name="Hiltunen Thoren M."/>
            <person name="Johannesson H."/>
        </authorList>
    </citation>
    <scope>NUCLEOTIDE SEQUENCE</scope>
    <source>
        <strain evidence="3">CBS 315.58</strain>
    </source>
</reference>
<comment type="caution">
    <text evidence="3">The sequence shown here is derived from an EMBL/GenBank/DDBJ whole genome shotgun (WGS) entry which is preliminary data.</text>
</comment>
<keyword evidence="4" id="KW-1185">Reference proteome</keyword>
<dbReference type="Proteomes" id="UP001303160">
    <property type="component" value="Unassembled WGS sequence"/>
</dbReference>
<evidence type="ECO:0000313" key="3">
    <source>
        <dbReference type="EMBL" id="KAK4197363.1"/>
    </source>
</evidence>
<reference evidence="3" key="2">
    <citation type="submission" date="2023-05" db="EMBL/GenBank/DDBJ databases">
        <authorList>
            <consortium name="Lawrence Berkeley National Laboratory"/>
            <person name="Steindorff A."/>
            <person name="Hensen N."/>
            <person name="Bonometti L."/>
            <person name="Westerberg I."/>
            <person name="Brannstrom I.O."/>
            <person name="Guillou S."/>
            <person name="Cros-Aarteil S."/>
            <person name="Calhoun S."/>
            <person name="Haridas S."/>
            <person name="Kuo A."/>
            <person name="Mondo S."/>
            <person name="Pangilinan J."/>
            <person name="Riley R."/>
            <person name="Labutti K."/>
            <person name="Andreopoulos B."/>
            <person name="Lipzen A."/>
            <person name="Chen C."/>
            <person name="Yanf M."/>
            <person name="Daum C."/>
            <person name="Ng V."/>
            <person name="Clum A."/>
            <person name="Ohm R."/>
            <person name="Martin F."/>
            <person name="Silar P."/>
            <person name="Natvig D."/>
            <person name="Lalanne C."/>
            <person name="Gautier V."/>
            <person name="Ament-Velasquez S.L."/>
            <person name="Kruys A."/>
            <person name="Hutchinson M.I."/>
            <person name="Powell A.J."/>
            <person name="Barry K."/>
            <person name="Miller A.N."/>
            <person name="Grigoriev I.V."/>
            <person name="Debuchy R."/>
            <person name="Gladieux P."/>
            <person name="Thoren M.H."/>
            <person name="Johannesson H."/>
        </authorList>
    </citation>
    <scope>NUCLEOTIDE SEQUENCE</scope>
    <source>
        <strain evidence="3">CBS 315.58</strain>
    </source>
</reference>
<dbReference type="EMBL" id="MU863964">
    <property type="protein sequence ID" value="KAK4197363.1"/>
    <property type="molecule type" value="Genomic_DNA"/>
</dbReference>
<evidence type="ECO:0000313" key="4">
    <source>
        <dbReference type="Proteomes" id="UP001303160"/>
    </source>
</evidence>
<feature type="region of interest" description="Disordered" evidence="1">
    <location>
        <begin position="132"/>
        <end position="151"/>
    </location>
</feature>
<organism evidence="3 4">
    <name type="scientific">Triangularia verruculosa</name>
    <dbReference type="NCBI Taxonomy" id="2587418"/>
    <lineage>
        <taxon>Eukaryota</taxon>
        <taxon>Fungi</taxon>
        <taxon>Dikarya</taxon>
        <taxon>Ascomycota</taxon>
        <taxon>Pezizomycotina</taxon>
        <taxon>Sordariomycetes</taxon>
        <taxon>Sordariomycetidae</taxon>
        <taxon>Sordariales</taxon>
        <taxon>Podosporaceae</taxon>
        <taxon>Triangularia</taxon>
    </lineage>
</organism>
<feature type="transmembrane region" description="Helical" evidence="2">
    <location>
        <begin position="106"/>
        <end position="127"/>
    </location>
</feature>